<name>A0A0B2UJ29_9MICR</name>
<evidence type="ECO:0000256" key="3">
    <source>
        <dbReference type="ARBA" id="ARBA00022737"/>
    </source>
</evidence>
<protein>
    <recommendedName>
        <fullName evidence="5">PFU domain-containing protein</fullName>
    </recommendedName>
</protein>
<dbReference type="PANTHER" id="PTHR19849">
    <property type="entry name" value="PHOSPHOLIPASE A-2-ACTIVATING PROTEIN"/>
    <property type="match status" value="1"/>
</dbReference>
<dbReference type="InterPro" id="IPR001680">
    <property type="entry name" value="WD40_rpt"/>
</dbReference>
<dbReference type="PANTHER" id="PTHR19849:SF0">
    <property type="entry name" value="PHOSPHOLIPASE A-2-ACTIVATING PROTEIN"/>
    <property type="match status" value="1"/>
</dbReference>
<comment type="caution">
    <text evidence="6">The sequence shown here is derived from an EMBL/GenBank/DDBJ whole genome shotgun (WGS) entry which is preliminary data.</text>
</comment>
<dbReference type="InterPro" id="IPR038122">
    <property type="entry name" value="PFU_sf"/>
</dbReference>
<dbReference type="SMART" id="SM00320">
    <property type="entry name" value="WD40"/>
    <property type="match status" value="5"/>
</dbReference>
<organism evidence="6 7">
    <name type="scientific">Ordospora colligata OC4</name>
    <dbReference type="NCBI Taxonomy" id="1354746"/>
    <lineage>
        <taxon>Eukaryota</taxon>
        <taxon>Fungi</taxon>
        <taxon>Fungi incertae sedis</taxon>
        <taxon>Microsporidia</taxon>
        <taxon>Ordosporidae</taxon>
        <taxon>Ordospora</taxon>
    </lineage>
</organism>
<dbReference type="OrthoDB" id="10265988at2759"/>
<proteinExistence type="predicted"/>
<dbReference type="AlphaFoldDB" id="A0A0B2UJ29"/>
<dbReference type="FunCoup" id="A0A0B2UJ29">
    <property type="interactions" value="366"/>
</dbReference>
<dbReference type="InterPro" id="IPR015943">
    <property type="entry name" value="WD40/YVTN_repeat-like_dom_sf"/>
</dbReference>
<reference evidence="6 7" key="1">
    <citation type="journal article" date="2014" name="MBio">
        <title>The Ordospora colligata genome; evolution of extreme reduction in microsporidia and host-to-parasite horizontal gene transfer.</title>
        <authorList>
            <person name="Pombert J.-F."/>
            <person name="Haag K.L."/>
            <person name="Beidas S."/>
            <person name="Ebert D."/>
            <person name="Keeling P.J."/>
        </authorList>
    </citation>
    <scope>NUCLEOTIDE SEQUENCE [LARGE SCALE GENOMIC DNA]</scope>
    <source>
        <strain evidence="6 7">OC4</strain>
    </source>
</reference>
<dbReference type="Gene3D" id="3.10.20.870">
    <property type="entry name" value="PFU (PLAA family ubiquitin binding), C-terminal domain"/>
    <property type="match status" value="1"/>
</dbReference>
<dbReference type="Gene3D" id="2.130.10.10">
    <property type="entry name" value="YVTN repeat-like/Quinoprotein amine dehydrogenase"/>
    <property type="match status" value="1"/>
</dbReference>
<evidence type="ECO:0000256" key="4">
    <source>
        <dbReference type="PROSITE-ProRule" id="PRU00221"/>
    </source>
</evidence>
<dbReference type="PROSITE" id="PS00678">
    <property type="entry name" value="WD_REPEATS_1"/>
    <property type="match status" value="1"/>
</dbReference>
<dbReference type="GO" id="GO:0043130">
    <property type="term" value="F:ubiquitin binding"/>
    <property type="evidence" value="ECO:0007669"/>
    <property type="project" value="TreeGrafter"/>
</dbReference>
<dbReference type="InParanoid" id="A0A0B2UJ29"/>
<keyword evidence="7" id="KW-1185">Reference proteome</keyword>
<dbReference type="InterPro" id="IPR036322">
    <property type="entry name" value="WD40_repeat_dom_sf"/>
</dbReference>
<keyword evidence="2 4" id="KW-0853">WD repeat</keyword>
<feature type="repeat" description="WD" evidence="4">
    <location>
        <begin position="101"/>
        <end position="133"/>
    </location>
</feature>
<dbReference type="GO" id="GO:0043161">
    <property type="term" value="P:proteasome-mediated ubiquitin-dependent protein catabolic process"/>
    <property type="evidence" value="ECO:0007669"/>
    <property type="project" value="TreeGrafter"/>
</dbReference>
<evidence type="ECO:0000313" key="7">
    <source>
        <dbReference type="Proteomes" id="UP000031056"/>
    </source>
</evidence>
<evidence type="ECO:0000259" key="5">
    <source>
        <dbReference type="PROSITE" id="PS51394"/>
    </source>
</evidence>
<dbReference type="PROSITE" id="PS50294">
    <property type="entry name" value="WD_REPEATS_REGION"/>
    <property type="match status" value="1"/>
</dbReference>
<accession>A0A0B2UJ29</accession>
<dbReference type="Pfam" id="PF00400">
    <property type="entry name" value="WD40"/>
    <property type="match status" value="1"/>
</dbReference>
<dbReference type="Pfam" id="PF09070">
    <property type="entry name" value="PFU"/>
    <property type="match status" value="1"/>
</dbReference>
<dbReference type="PROSITE" id="PS50082">
    <property type="entry name" value="WD_REPEATS_2"/>
    <property type="match status" value="1"/>
</dbReference>
<keyword evidence="3" id="KW-0677">Repeat</keyword>
<sequence length="556" mass="63645">MLGIERIKKISTMDIKAVVMNDDVFVTGGRDGKLRIRLNSCETDVEPIVFEGDPGCGYINCLAIRGECLFAGCQNGRIAIYSMNFDACTDGKGSIEPIGYIDGHSMNVCTLDISDELLMSGSWDCTMAIWDVSHCEYANPECLMRIQHPATVWSAKFVRKNMYITGCADNLLRIYEDGVLVSTLGYHMSCVRSLAVFDKCIFSIDNEGIVLKISLDGILLKHQSLNEFGYHLSLCEVDGKQMVACCGENGKMMFFDTDLKMLQDVRVPAISCWTMCSSRSKVYVGCNDGRIYTYSKNVSDDVIKELVEIEQGIRVVGEDREFVSNGQKFKTVSGQVYQEVDGEWVLMGSMQGSNDYENTFRVELDNKYYTLSFNNDENTYEVAERFLRKYGLRDEFKDEIVDFIKKNFAPKGKFRIYDSINKKGIKTMLDRITQETRHEYPCINKCIENVFRNDSEDLESELKHLMNEGSMFMALDLIRYFEAHGCVFDMSFLFMLDPRDRKEAVTFIRLVANLFAHPPFNLEMLHGKVLMLRDRNLVEENVLDDYFTNRSIKNKK</sequence>
<dbReference type="SUPFAM" id="SSF50978">
    <property type="entry name" value="WD40 repeat-like"/>
    <property type="match status" value="1"/>
</dbReference>
<dbReference type="RefSeq" id="XP_014563032.1">
    <property type="nucleotide sequence ID" value="XM_014707546.1"/>
</dbReference>
<gene>
    <name evidence="6" type="ORF">M896_110180</name>
</gene>
<dbReference type="GO" id="GO:0005737">
    <property type="term" value="C:cytoplasm"/>
    <property type="evidence" value="ECO:0007669"/>
    <property type="project" value="TreeGrafter"/>
</dbReference>
<dbReference type="HOGENOM" id="CLU_036003_0_0_1"/>
<dbReference type="VEuPathDB" id="MicrosporidiaDB:M896_110180"/>
<dbReference type="InterPro" id="IPR015155">
    <property type="entry name" value="PFU"/>
</dbReference>
<dbReference type="PROSITE" id="PS51394">
    <property type="entry name" value="PFU"/>
    <property type="match status" value="1"/>
</dbReference>
<dbReference type="InterPro" id="IPR019775">
    <property type="entry name" value="WD40_repeat_CS"/>
</dbReference>
<dbReference type="STRING" id="1354746.A0A0B2UJ29"/>
<evidence type="ECO:0000313" key="6">
    <source>
        <dbReference type="EMBL" id="KHN68990.1"/>
    </source>
</evidence>
<dbReference type="Proteomes" id="UP000031056">
    <property type="component" value="Unassembled WGS sequence"/>
</dbReference>
<dbReference type="EMBL" id="JOKQ01000011">
    <property type="protein sequence ID" value="KHN68990.1"/>
    <property type="molecule type" value="Genomic_DNA"/>
</dbReference>
<evidence type="ECO:0000256" key="2">
    <source>
        <dbReference type="ARBA" id="ARBA00022574"/>
    </source>
</evidence>
<keyword evidence="1" id="KW-0963">Cytoplasm</keyword>
<evidence type="ECO:0000256" key="1">
    <source>
        <dbReference type="ARBA" id="ARBA00022490"/>
    </source>
</evidence>
<dbReference type="GeneID" id="26262489"/>
<dbReference type="GO" id="GO:0005634">
    <property type="term" value="C:nucleus"/>
    <property type="evidence" value="ECO:0007669"/>
    <property type="project" value="TreeGrafter"/>
</dbReference>
<dbReference type="GO" id="GO:0010992">
    <property type="term" value="P:ubiquitin recycling"/>
    <property type="evidence" value="ECO:0007669"/>
    <property type="project" value="TreeGrafter"/>
</dbReference>
<feature type="domain" description="PFU" evidence="5">
    <location>
        <begin position="321"/>
        <end position="418"/>
    </location>
</feature>